<gene>
    <name evidence="7" type="ORF">HMPREF9004_1177</name>
</gene>
<dbReference type="AlphaFoldDB" id="N6X3N7"/>
<keyword evidence="8" id="KW-1185">Reference proteome</keyword>
<dbReference type="CDD" id="cd01823">
    <property type="entry name" value="SEST_like"/>
    <property type="match status" value="1"/>
</dbReference>
<evidence type="ECO:0000313" key="8">
    <source>
        <dbReference type="Proteomes" id="UP000013015"/>
    </source>
</evidence>
<protein>
    <submittedName>
        <fullName evidence="7">von Willebrand factor, type A</fullName>
    </submittedName>
</protein>
<accession>N6X3N7</accession>
<keyword evidence="4" id="KW-1133">Transmembrane helix</keyword>
<name>N6X3N7_9ACTO</name>
<dbReference type="eggNOG" id="COG2755">
    <property type="taxonomic scope" value="Bacteria"/>
</dbReference>
<dbReference type="GO" id="GO:0016788">
    <property type="term" value="F:hydrolase activity, acting on ester bonds"/>
    <property type="evidence" value="ECO:0007669"/>
    <property type="project" value="InterPro"/>
</dbReference>
<feature type="region of interest" description="Disordered" evidence="3">
    <location>
        <begin position="673"/>
        <end position="693"/>
    </location>
</feature>
<keyword evidence="4" id="KW-0472">Membrane</keyword>
<organism evidence="7 8">
    <name type="scientific">Schaalia cardiffensis F0333</name>
    <dbReference type="NCBI Taxonomy" id="888050"/>
    <lineage>
        <taxon>Bacteria</taxon>
        <taxon>Bacillati</taxon>
        <taxon>Actinomycetota</taxon>
        <taxon>Actinomycetes</taxon>
        <taxon>Actinomycetales</taxon>
        <taxon>Actinomycetaceae</taxon>
        <taxon>Schaalia</taxon>
    </lineage>
</organism>
<dbReference type="InterPro" id="IPR036465">
    <property type="entry name" value="vWFA_dom_sf"/>
</dbReference>
<keyword evidence="2" id="KW-1015">Disulfide bond</keyword>
<keyword evidence="5" id="KW-0732">Signal</keyword>
<evidence type="ECO:0000313" key="7">
    <source>
        <dbReference type="EMBL" id="ENO18052.1"/>
    </source>
</evidence>
<dbReference type="InterPro" id="IPR036514">
    <property type="entry name" value="SGNH_hydro_sf"/>
</dbReference>
<dbReference type="eggNOG" id="COG2304">
    <property type="taxonomic scope" value="Bacteria"/>
</dbReference>
<dbReference type="RefSeq" id="WP_005963314.1">
    <property type="nucleotide sequence ID" value="NZ_CP040505.1"/>
</dbReference>
<feature type="domain" description="VWFA" evidence="6">
    <location>
        <begin position="47"/>
        <end position="242"/>
    </location>
</feature>
<dbReference type="SMART" id="SM00327">
    <property type="entry name" value="VWA"/>
    <property type="match status" value="1"/>
</dbReference>
<feature type="active site" evidence="1">
    <location>
        <position position="617"/>
    </location>
</feature>
<keyword evidence="4" id="KW-0812">Transmembrane</keyword>
<dbReference type="PATRIC" id="fig|888050.3.peg.1116"/>
<sequence length="812" mass="85903">MRQRRLWRSLITSTFVTFCLTATILPTLAAPQSGNTPSEATTFEDAPLAILFDVSGSMNEADSNGVNKLSAAKTSMTTMLREQSGTRTRLGLWTYPGTLTDNQGCQPGTWIPGLSPTQTPDPTDLDATIRTLSANGGTPTGPALSALIDNLKREGFTAATIILVSDGESNCGVPPCEIAQQAGAEGFKLHVPTVGFDISEQGRRELECIANATGSTYHDAEDAEKLITELEKYQPKDLRLEVNAPAMILPGANAQIIATIHNPSPAPVVGAKAILALDRGGSQRSFTTVLAPQRPLAAIPAGGSVTVKWIATSATNARGAASWKIAVGSPEAGAALATGTINFAENDLTMNDAGPLLKNLHGPVVVLGDSYSSGEGTGSYITNNKCHRSTLAYGAVLGGQTTDIIACSGATSADIRNRNQNDTELPQVQALSALTTPPGIVFMTIGGNDIGFADIVLNCLVNDCASNMGAQRRKLSEITLMSESLEDTLRQVVEAANTPEWVAKRGAVAPLIVSPYPDLLWQTGRGTCASNTPVSNYGFSTEEMTYGRSVLMTLNRQLETAVDKLASVGYPIVYADSVLDFPQPSHTICDSDSYFVQLDIGNVLNQAWKLQLRELAHPNARGHRAWANELISWSQTDRASNTSSTMPDRPSRISLRGIIRLFENLISRSVSVKGELQPPTGDGSAQPGATHQRIDVRNADTIQLDLRGARPGSVITIVVHSAPTALGTIPVDEDGVAHGQVTIPHDLPAGSHTLVVSGLNDNFEQVLFETPLKVSTSLSLPLIAGVASLLFSTIGIALALLGRSQLRKAHAT</sequence>
<dbReference type="OrthoDB" id="5503950at2"/>
<dbReference type="PANTHER" id="PTHR37981:SF1">
    <property type="entry name" value="SGNH HYDROLASE-TYPE ESTERASE DOMAIN-CONTAINING PROTEIN"/>
    <property type="match status" value="1"/>
</dbReference>
<dbReference type="InterPro" id="IPR002035">
    <property type="entry name" value="VWF_A"/>
</dbReference>
<feature type="disulfide bond" evidence="2">
    <location>
        <begin position="528"/>
        <end position="589"/>
    </location>
</feature>
<evidence type="ECO:0000256" key="2">
    <source>
        <dbReference type="PIRSR" id="PIRSR637460-2"/>
    </source>
</evidence>
<evidence type="ECO:0000256" key="4">
    <source>
        <dbReference type="SAM" id="Phobius"/>
    </source>
</evidence>
<evidence type="ECO:0000256" key="3">
    <source>
        <dbReference type="SAM" id="MobiDB-lite"/>
    </source>
</evidence>
<dbReference type="Pfam" id="PF13472">
    <property type="entry name" value="Lipase_GDSL_2"/>
    <property type="match status" value="1"/>
</dbReference>
<dbReference type="Proteomes" id="UP000013015">
    <property type="component" value="Unassembled WGS sequence"/>
</dbReference>
<dbReference type="EMBL" id="AQHZ01000020">
    <property type="protein sequence ID" value="ENO18052.1"/>
    <property type="molecule type" value="Genomic_DNA"/>
</dbReference>
<dbReference type="Gene3D" id="3.40.50.410">
    <property type="entry name" value="von Willebrand factor, type A domain"/>
    <property type="match status" value="1"/>
</dbReference>
<comment type="caution">
    <text evidence="7">The sequence shown here is derived from an EMBL/GenBank/DDBJ whole genome shotgun (WGS) entry which is preliminary data.</text>
</comment>
<dbReference type="InterPro" id="IPR037460">
    <property type="entry name" value="SEST-like"/>
</dbReference>
<dbReference type="InterPro" id="IPR013830">
    <property type="entry name" value="SGNH_hydro"/>
</dbReference>
<dbReference type="STRING" id="888050.HMPREF9004_1177"/>
<reference evidence="7 8" key="1">
    <citation type="submission" date="2013-03" db="EMBL/GenBank/DDBJ databases">
        <title>Reference genome for the Human Microbiome Project.</title>
        <authorList>
            <person name="Aqrawi P."/>
            <person name="Ayvaz T."/>
            <person name="Bess C."/>
            <person name="Blankenburg K."/>
            <person name="Coyle M."/>
            <person name="Deng J."/>
            <person name="Forbes L."/>
            <person name="Fowler G."/>
            <person name="Francisco L."/>
            <person name="Fu Q."/>
            <person name="Gibbs R."/>
            <person name="Gross S."/>
            <person name="Gubbala S."/>
            <person name="Hale W."/>
            <person name="Hemphill L."/>
            <person name="Highlander S."/>
            <person name="Hirani K."/>
            <person name="Jackson L."/>
            <person name="Jakkamsetti A."/>
            <person name="Javaid M."/>
            <person name="Jayaseelan J.C."/>
            <person name="Jiang H."/>
            <person name="Joshi V."/>
            <person name="Korchina V."/>
            <person name="Kovar C."/>
            <person name="Lara F."/>
            <person name="Lee S."/>
            <person name="Liu Y."/>
            <person name="Mata R."/>
            <person name="Mathew T."/>
            <person name="Munidasa M."/>
            <person name="Muzny D."/>
            <person name="Nazareth L."/>
            <person name="Ngo R."/>
            <person name="Nguyen L."/>
            <person name="Nguyen N."/>
            <person name="Okwuonu G."/>
            <person name="Ongeri F."/>
            <person name="Palculict T."/>
            <person name="Patil S."/>
            <person name="Petrosino J."/>
            <person name="Pham C."/>
            <person name="Pham P."/>
            <person name="Pu L.-L."/>
            <person name="Qin X."/>
            <person name="Qu J."/>
            <person name="Reid J."/>
            <person name="Ross M."/>
            <person name="Ruth R."/>
            <person name="Saada N."/>
            <person name="San Lucas F."/>
            <person name="Santibanez J."/>
            <person name="Shang Y."/>
            <person name="Simmons D."/>
            <person name="Song X.-Z."/>
            <person name="Tang L.-Y."/>
            <person name="Thornton R."/>
            <person name="Warren J."/>
            <person name="Weissenberger G."/>
            <person name="Wilczek-Boney K."/>
            <person name="Worley K."/>
            <person name="Youmans B."/>
            <person name="Zhang J."/>
            <person name="Zhang L."/>
            <person name="Zhao Z."/>
            <person name="Zhou C."/>
            <person name="Zhu D."/>
            <person name="Zhu Y."/>
        </authorList>
    </citation>
    <scope>NUCLEOTIDE SEQUENCE [LARGE SCALE GENOMIC DNA]</scope>
    <source>
        <strain evidence="7 8">F0333</strain>
    </source>
</reference>
<proteinExistence type="predicted"/>
<dbReference type="Gene3D" id="3.40.50.1110">
    <property type="entry name" value="SGNH hydrolase"/>
    <property type="match status" value="1"/>
</dbReference>
<feature type="disulfide bond" evidence="2">
    <location>
        <begin position="386"/>
        <end position="407"/>
    </location>
</feature>
<evidence type="ECO:0000256" key="1">
    <source>
        <dbReference type="PIRSR" id="PIRSR637460-1"/>
    </source>
</evidence>
<dbReference type="PROSITE" id="PS50234">
    <property type="entry name" value="VWFA"/>
    <property type="match status" value="1"/>
</dbReference>
<dbReference type="GO" id="GO:0006629">
    <property type="term" value="P:lipid metabolic process"/>
    <property type="evidence" value="ECO:0007669"/>
    <property type="project" value="TreeGrafter"/>
</dbReference>
<evidence type="ECO:0000256" key="5">
    <source>
        <dbReference type="SAM" id="SignalP"/>
    </source>
</evidence>
<feature type="transmembrane region" description="Helical" evidence="4">
    <location>
        <begin position="778"/>
        <end position="801"/>
    </location>
</feature>
<feature type="signal peptide" evidence="5">
    <location>
        <begin position="1"/>
        <end position="29"/>
    </location>
</feature>
<dbReference type="SUPFAM" id="SSF52266">
    <property type="entry name" value="SGNH hydrolase"/>
    <property type="match status" value="1"/>
</dbReference>
<dbReference type="Pfam" id="PF13519">
    <property type="entry name" value="VWA_2"/>
    <property type="match status" value="1"/>
</dbReference>
<dbReference type="PANTHER" id="PTHR37981">
    <property type="entry name" value="LIPASE 2"/>
    <property type="match status" value="1"/>
</dbReference>
<feature type="active site" description="Nucleophile" evidence="1">
    <location>
        <position position="370"/>
    </location>
</feature>
<feature type="chain" id="PRO_5004127452" evidence="5">
    <location>
        <begin position="30"/>
        <end position="812"/>
    </location>
</feature>
<dbReference type="HOGENOM" id="CLU_347391_0_0_11"/>
<evidence type="ECO:0000259" key="6">
    <source>
        <dbReference type="PROSITE" id="PS50234"/>
    </source>
</evidence>
<dbReference type="SUPFAM" id="SSF53300">
    <property type="entry name" value="vWA-like"/>
    <property type="match status" value="1"/>
</dbReference>